<protein>
    <recommendedName>
        <fullName evidence="4">Tetratricopeptide repeat protein</fullName>
    </recommendedName>
</protein>
<dbReference type="KEGG" id="luo:HHL09_13705"/>
<feature type="compositionally biased region" description="Low complexity" evidence="1">
    <location>
        <begin position="338"/>
        <end position="350"/>
    </location>
</feature>
<organism evidence="2 3">
    <name type="scientific">Luteolibacter luteus</name>
    <dbReference type="NCBI Taxonomy" id="2728835"/>
    <lineage>
        <taxon>Bacteria</taxon>
        <taxon>Pseudomonadati</taxon>
        <taxon>Verrucomicrobiota</taxon>
        <taxon>Verrucomicrobiia</taxon>
        <taxon>Verrucomicrobiales</taxon>
        <taxon>Verrucomicrobiaceae</taxon>
        <taxon>Luteolibacter</taxon>
    </lineage>
</organism>
<sequence length="389" mass="42009">MASSIRQSALTFRLSCWVLGMIAFGQLLAAGVGVAVRAERAQEVRVEEKVVTKIVTVAAPVPKPSEPLVAVPPTNAVALPPMPDATPLPPPRPLAAPAIVDPVVERLVNEARASRVAGDMGAAMAKLEDAKARAPEDPSVLYEFGLTFEQMAAVDPRLADSAADAYQAVFSLGTTGAGALYPLAAQKLRDGIEMPDAKRGELRLGYIRDFKDEQYAEGQRVLLDVPVQMAPGAEIDPKDLVVKVTFFDSTTKAGKKEILPAADGLSQTNYEWVSGEFDFLGGEETLRVTYLLPSQEAQQDHFFGKRTYYGQVVDLYYKEELIDSVASPRHLASRGSAQQQQQPQDPMEPQFLSPSDIEYGGVLPAYPGDLPNLPIEQDPNGAIPALPQR</sequence>
<evidence type="ECO:0000313" key="2">
    <source>
        <dbReference type="EMBL" id="QJE94226.1"/>
    </source>
</evidence>
<keyword evidence="3" id="KW-1185">Reference proteome</keyword>
<dbReference type="RefSeq" id="WP_169452447.1">
    <property type="nucleotide sequence ID" value="NZ_CP051774.1"/>
</dbReference>
<dbReference type="Proteomes" id="UP000501812">
    <property type="component" value="Chromosome"/>
</dbReference>
<proteinExistence type="predicted"/>
<dbReference type="AlphaFoldDB" id="A0A858RB59"/>
<evidence type="ECO:0000256" key="1">
    <source>
        <dbReference type="SAM" id="MobiDB-lite"/>
    </source>
</evidence>
<gene>
    <name evidence="2" type="ORF">HHL09_13705</name>
</gene>
<evidence type="ECO:0008006" key="4">
    <source>
        <dbReference type="Google" id="ProtNLM"/>
    </source>
</evidence>
<feature type="region of interest" description="Disordered" evidence="1">
    <location>
        <begin position="329"/>
        <end position="389"/>
    </location>
</feature>
<name>A0A858RB59_9BACT</name>
<accession>A0A858RB59</accession>
<dbReference type="EMBL" id="CP051774">
    <property type="protein sequence ID" value="QJE94226.1"/>
    <property type="molecule type" value="Genomic_DNA"/>
</dbReference>
<evidence type="ECO:0000313" key="3">
    <source>
        <dbReference type="Proteomes" id="UP000501812"/>
    </source>
</evidence>
<reference evidence="2 3" key="1">
    <citation type="submission" date="2020-04" db="EMBL/GenBank/DDBJ databases">
        <title>Luteolibacter sp. G-1-1-1 isolated from soil.</title>
        <authorList>
            <person name="Dahal R.H."/>
        </authorList>
    </citation>
    <scope>NUCLEOTIDE SEQUENCE [LARGE SCALE GENOMIC DNA]</scope>
    <source>
        <strain evidence="2 3">G-1-1-1</strain>
    </source>
</reference>